<accession>A0A934VUZ8</accession>
<feature type="transmembrane region" description="Helical" evidence="1">
    <location>
        <begin position="246"/>
        <end position="262"/>
    </location>
</feature>
<proteinExistence type="predicted"/>
<dbReference type="SUPFAM" id="SSF81442">
    <property type="entry name" value="Cytochrome c oxidase subunit I-like"/>
    <property type="match status" value="1"/>
</dbReference>
<dbReference type="AlphaFoldDB" id="A0A934VUZ8"/>
<feature type="transmembrane region" description="Helical" evidence="1">
    <location>
        <begin position="12"/>
        <end position="34"/>
    </location>
</feature>
<feature type="transmembrane region" description="Helical" evidence="1">
    <location>
        <begin position="314"/>
        <end position="334"/>
    </location>
</feature>
<feature type="transmembrane region" description="Helical" evidence="1">
    <location>
        <begin position="185"/>
        <end position="206"/>
    </location>
</feature>
<feature type="transmembrane region" description="Helical" evidence="1">
    <location>
        <begin position="84"/>
        <end position="104"/>
    </location>
</feature>
<dbReference type="Proteomes" id="UP000603141">
    <property type="component" value="Unassembled WGS sequence"/>
</dbReference>
<dbReference type="RefSeq" id="WP_200270805.1">
    <property type="nucleotide sequence ID" value="NZ_JAENIJ010000017.1"/>
</dbReference>
<evidence type="ECO:0000313" key="2">
    <source>
        <dbReference type="EMBL" id="MBK1883057.1"/>
    </source>
</evidence>
<feature type="transmembrane region" description="Helical" evidence="1">
    <location>
        <begin position="283"/>
        <end position="302"/>
    </location>
</feature>
<keyword evidence="1" id="KW-0812">Transmembrane</keyword>
<keyword evidence="1" id="KW-0472">Membrane</keyword>
<keyword evidence="3" id="KW-1185">Reference proteome</keyword>
<dbReference type="Gene3D" id="1.20.210.10">
    <property type="entry name" value="Cytochrome c oxidase-like, subunit I domain"/>
    <property type="match status" value="1"/>
</dbReference>
<organism evidence="2 3">
    <name type="scientific">Luteolibacter pohnpeiensis</name>
    <dbReference type="NCBI Taxonomy" id="454153"/>
    <lineage>
        <taxon>Bacteria</taxon>
        <taxon>Pseudomonadati</taxon>
        <taxon>Verrucomicrobiota</taxon>
        <taxon>Verrucomicrobiia</taxon>
        <taxon>Verrucomicrobiales</taxon>
        <taxon>Verrucomicrobiaceae</taxon>
        <taxon>Luteolibacter</taxon>
    </lineage>
</organism>
<feature type="transmembrane region" description="Helical" evidence="1">
    <location>
        <begin position="119"/>
        <end position="140"/>
    </location>
</feature>
<name>A0A934VUZ8_9BACT</name>
<reference evidence="2" key="1">
    <citation type="submission" date="2021-01" db="EMBL/GenBank/DDBJ databases">
        <title>Modified the classification status of verrucomicrobia.</title>
        <authorList>
            <person name="Feng X."/>
        </authorList>
    </citation>
    <scope>NUCLEOTIDE SEQUENCE</scope>
    <source>
        <strain evidence="2">KCTC 22041</strain>
    </source>
</reference>
<feature type="transmembrane region" description="Helical" evidence="1">
    <location>
        <begin position="152"/>
        <end position="173"/>
    </location>
</feature>
<feature type="transmembrane region" description="Helical" evidence="1">
    <location>
        <begin position="218"/>
        <end position="240"/>
    </location>
</feature>
<feature type="transmembrane region" description="Helical" evidence="1">
    <location>
        <begin position="346"/>
        <end position="364"/>
    </location>
</feature>
<evidence type="ECO:0000313" key="3">
    <source>
        <dbReference type="Proteomes" id="UP000603141"/>
    </source>
</evidence>
<comment type="caution">
    <text evidence="2">The sequence shown here is derived from an EMBL/GenBank/DDBJ whole genome shotgun (WGS) entry which is preliminary data.</text>
</comment>
<sequence length="408" mass="45025">MSTQEHGGVVCAARHALAWLVVGNSVGLLLSTLLLEPSWQPGEFTYGHWVPVHLNSQLYGWTALPLVAWLLSMYEVDLSRFRRWGAAVIAAWSAALAASCLFWLRGDTSGKIFLDWRNGSLWAFLTALIVLWILLCASFRDRAQSWRKIRRRLSLIGLIVLAAVPGVMVVAASPKTYPPIDPTTGGPTGSSLLGSTLSVIGLMLLLPRVTGLAGRGKAGLATWIFFVVSWLVFAVTESIGGGHFDFWQIGAMLMLLPWAWLIPRDWKGYAWPQKVRIWRNGMLFWWGMLVLTGVSMYAPGVLDCLKFTQGLVGHSHLAMAGFTTSFCAVLITLLTNRAVGGTRSIYAWHLAVAIMILALVAMGWREGQSPEWMIVHATWRQLGFVVRASCGLVMLAASVDWLIRFTKS</sequence>
<feature type="transmembrane region" description="Helical" evidence="1">
    <location>
        <begin position="384"/>
        <end position="403"/>
    </location>
</feature>
<feature type="transmembrane region" description="Helical" evidence="1">
    <location>
        <begin position="54"/>
        <end position="72"/>
    </location>
</feature>
<protein>
    <submittedName>
        <fullName evidence="2">Uncharacterized protein</fullName>
    </submittedName>
</protein>
<keyword evidence="1" id="KW-1133">Transmembrane helix</keyword>
<gene>
    <name evidence="2" type="ORF">JIN85_11565</name>
</gene>
<dbReference type="InterPro" id="IPR036927">
    <property type="entry name" value="Cyt_c_oxase-like_su1_sf"/>
</dbReference>
<evidence type="ECO:0000256" key="1">
    <source>
        <dbReference type="SAM" id="Phobius"/>
    </source>
</evidence>
<dbReference type="EMBL" id="JAENIJ010000017">
    <property type="protein sequence ID" value="MBK1883057.1"/>
    <property type="molecule type" value="Genomic_DNA"/>
</dbReference>